<feature type="region of interest" description="Disordered" evidence="2">
    <location>
        <begin position="571"/>
        <end position="674"/>
    </location>
</feature>
<dbReference type="EnsemblMetazoa" id="G21624.2">
    <property type="protein sequence ID" value="G21624.2:cds"/>
    <property type="gene ID" value="G21624"/>
</dbReference>
<keyword evidence="4" id="KW-1185">Reference proteome</keyword>
<dbReference type="EnsemblMetazoa" id="G21624.1">
    <property type="protein sequence ID" value="G21624.1:cds"/>
    <property type="gene ID" value="G21624"/>
</dbReference>
<proteinExistence type="predicted"/>
<accession>A0A8W8K0P9</accession>
<protein>
    <recommendedName>
        <fullName evidence="5">Leucine-, glutamate-and lysine-rich protein 1</fullName>
    </recommendedName>
</protein>
<evidence type="ECO:0000256" key="1">
    <source>
        <dbReference type="SAM" id="Coils"/>
    </source>
</evidence>
<keyword evidence="1" id="KW-0175">Coiled coil</keyword>
<dbReference type="InterPro" id="IPR038799">
    <property type="entry name" value="LEKR1"/>
</dbReference>
<feature type="coiled-coil region" evidence="1">
    <location>
        <begin position="21"/>
        <end position="110"/>
    </location>
</feature>
<dbReference type="PANTHER" id="PTHR34251:SF1">
    <property type="entry name" value="LEUCINE, GLUTAMATE AND LYSINE RICH 1"/>
    <property type="match status" value="1"/>
</dbReference>
<evidence type="ECO:0008006" key="5">
    <source>
        <dbReference type="Google" id="ProtNLM"/>
    </source>
</evidence>
<reference evidence="3" key="1">
    <citation type="submission" date="2022-08" db="UniProtKB">
        <authorList>
            <consortium name="EnsemblMetazoa"/>
        </authorList>
    </citation>
    <scope>IDENTIFICATION</scope>
    <source>
        <strain evidence="3">05x7-T-G4-1.051#20</strain>
    </source>
</reference>
<feature type="coiled-coil region" evidence="1">
    <location>
        <begin position="386"/>
        <end position="564"/>
    </location>
</feature>
<evidence type="ECO:0000256" key="2">
    <source>
        <dbReference type="SAM" id="MobiDB-lite"/>
    </source>
</evidence>
<feature type="compositionally biased region" description="Low complexity" evidence="2">
    <location>
        <begin position="585"/>
        <end position="602"/>
    </location>
</feature>
<evidence type="ECO:0000313" key="3">
    <source>
        <dbReference type="EnsemblMetazoa" id="G21624.2:cds"/>
    </source>
</evidence>
<name>A0A8W8K0P9_MAGGI</name>
<dbReference type="AlphaFoldDB" id="A0A8W8K0P9"/>
<sequence length="674" mass="78302">MKRDETICKYCGVSYLIHNEIKALEEKLKKTEAELEKLKGCEEREGELKERIEKLEEEKSDLKRNLEAKEILITTLKNNIKNDEELKAANRQLQVKLEAAVKLKEEYRQKHSLYDRSLPLVKTKIAEQREEINSIHAFVEERNTQMKQELELLLSTVRDRCSSQDSDKKELLDKIESLESEKSETSVMMVALKEKLKAKEGEVVKLQQSVSDSVQLQHKITQLECSLNALQTELDENLSKNRSLQMETQQFKEQLRNKTKEVEDLTSQFRQRDQNNEMNTKKLHNDLRQKEAELQSRIKELKNVENKLQEQQAKEEEFHRKATLTVTASREIKQDLEKAREEIEQLKSEREIMITSHQNRIEQLRESFRQKISESEGWPEKLQEAIRKEREKHAKAIKKMEDVLKENFVMEMNIEKQKYQELLEKYQGSNKDHETMLRQQLSSLENKYRSEIKELQQILADSKIRAKETEDSLRKEVSSLKAIIKDLEDRLARLDSGNEEMIQKLKDQLKETHEELDQSKQELQSKEEQVQAVRQEVIFLQDTVRKECEERFELTEKLSEAKEELLQLKKPSGGYSSLASRHSAKSNASLSSNASAGTLSSLQSKDAERKSPQEQENGQILSPSPPRAPPREYAVSSGSNVSYQGEPAKPSGKLKGNSLESTRKRIAAMLGRKS</sequence>
<organism evidence="3 4">
    <name type="scientific">Magallana gigas</name>
    <name type="common">Pacific oyster</name>
    <name type="synonym">Crassostrea gigas</name>
    <dbReference type="NCBI Taxonomy" id="29159"/>
    <lineage>
        <taxon>Eukaryota</taxon>
        <taxon>Metazoa</taxon>
        <taxon>Spiralia</taxon>
        <taxon>Lophotrochozoa</taxon>
        <taxon>Mollusca</taxon>
        <taxon>Bivalvia</taxon>
        <taxon>Autobranchia</taxon>
        <taxon>Pteriomorphia</taxon>
        <taxon>Ostreida</taxon>
        <taxon>Ostreoidea</taxon>
        <taxon>Ostreidae</taxon>
        <taxon>Magallana</taxon>
    </lineage>
</organism>
<evidence type="ECO:0000313" key="4">
    <source>
        <dbReference type="Proteomes" id="UP000005408"/>
    </source>
</evidence>
<dbReference type="PANTHER" id="PTHR34251">
    <property type="entry name" value="LEUCINE-, GLUTAMATE- AND LYSINE-RICH PROTEIN 1"/>
    <property type="match status" value="1"/>
</dbReference>
<feature type="coiled-coil region" evidence="1">
    <location>
        <begin position="161"/>
        <end position="356"/>
    </location>
</feature>
<dbReference type="Proteomes" id="UP000005408">
    <property type="component" value="Unassembled WGS sequence"/>
</dbReference>